<dbReference type="VEuPathDB" id="VectorBase:AEPI007832"/>
<sequence>MDANHDTDEGEQGLAGQPAPPAVEDFLPVAAYEEEAAEYSVENRSDENGSDEGDLRLQDAADHVGDAVPLAEGENGNDDVNLDTSRSYSDEEELSSSDSWDSPYHDEDDDDDESSYTSYSLIIPENLTNHDDLWNPDPSFGYYSDGKDLSQCALPDRPYGDASYVEGLRLWALETGQSEESLNLLLAHTKQHNPQYNLPQEARAFINKPGSNKAKTEVMRIIRGQLWYQGIEKCLRLSISNITTSECTLMLDFFVDRLRLSNSSQNQMWILLMKICSVPEAPAMTVAIYYGKSKPVHIDEFLGPFVSEINELQSNDFTHQSFTYEVVFRAFKTDPTAHAFVLGLRSRSLHGLCMRCTIASKRCKNRVYFPYCTERSPRTDAQFRMSTYMLENNVQYTPLLQMHNLNFITDFVVSGKMYLTDRGIAAQLMFLWTRGFPGVQCKLTARQQHKVSKHLRQLALPSDFRRSLRDLKFVHVWKAVEYKVFLEIVGFVVLKGRLSNAAYRHFMLLFVAITILSTPHHSGKYHEAETLLERFVAEYGLVYSQELVNSNVHSLLHVFEDVESENA</sequence>
<protein>
    <submittedName>
        <fullName evidence="2">Uncharacterized protein</fullName>
    </submittedName>
</protein>
<keyword evidence="3" id="KW-1185">Reference proteome</keyword>
<dbReference type="EnsemblMetazoa" id="AEPI007832-RA">
    <property type="protein sequence ID" value="AEPI007832-PA"/>
    <property type="gene ID" value="AEPI007832"/>
</dbReference>
<name>A0A182PLL2_9DIPT</name>
<feature type="region of interest" description="Disordered" evidence="1">
    <location>
        <begin position="1"/>
        <end position="116"/>
    </location>
</feature>
<dbReference type="AlphaFoldDB" id="A0A182PLL2"/>
<dbReference type="PANTHER" id="PTHR33053">
    <property type="entry name" value="PROTEIN, PUTATIVE-RELATED"/>
    <property type="match status" value="1"/>
</dbReference>
<dbReference type="STRING" id="199890.A0A182PLL2"/>
<dbReference type="PANTHER" id="PTHR33053:SF9">
    <property type="entry name" value="AGAP000105-PA"/>
    <property type="match status" value="1"/>
</dbReference>
<evidence type="ECO:0000313" key="3">
    <source>
        <dbReference type="Proteomes" id="UP000075885"/>
    </source>
</evidence>
<feature type="compositionally biased region" description="Basic and acidic residues" evidence="1">
    <location>
        <begin position="41"/>
        <end position="65"/>
    </location>
</feature>
<accession>A0A182PLL2</accession>
<dbReference type="Proteomes" id="UP000075885">
    <property type="component" value="Unassembled WGS sequence"/>
</dbReference>
<evidence type="ECO:0000313" key="2">
    <source>
        <dbReference type="EnsemblMetazoa" id="AEPI007832-PA"/>
    </source>
</evidence>
<proteinExistence type="predicted"/>
<evidence type="ECO:0000256" key="1">
    <source>
        <dbReference type="SAM" id="MobiDB-lite"/>
    </source>
</evidence>
<reference evidence="2" key="2">
    <citation type="submission" date="2020-05" db="UniProtKB">
        <authorList>
            <consortium name="EnsemblMetazoa"/>
        </authorList>
    </citation>
    <scope>IDENTIFICATION</scope>
    <source>
        <strain evidence="2">Epiroticus2</strain>
    </source>
</reference>
<reference evidence="3" key="1">
    <citation type="submission" date="2013-03" db="EMBL/GenBank/DDBJ databases">
        <title>The Genome Sequence of Anopheles epiroticus epiroticus2.</title>
        <authorList>
            <consortium name="The Broad Institute Genomics Platform"/>
            <person name="Neafsey D.E."/>
            <person name="Howell P."/>
            <person name="Walker B."/>
            <person name="Young S.K."/>
            <person name="Zeng Q."/>
            <person name="Gargeya S."/>
            <person name="Fitzgerald M."/>
            <person name="Haas B."/>
            <person name="Abouelleil A."/>
            <person name="Allen A.W."/>
            <person name="Alvarado L."/>
            <person name="Arachchi H.M."/>
            <person name="Berlin A.M."/>
            <person name="Chapman S.B."/>
            <person name="Gainer-Dewar J."/>
            <person name="Goldberg J."/>
            <person name="Griggs A."/>
            <person name="Gujja S."/>
            <person name="Hansen M."/>
            <person name="Howarth C."/>
            <person name="Imamovic A."/>
            <person name="Ireland A."/>
            <person name="Larimer J."/>
            <person name="McCowan C."/>
            <person name="Murphy C."/>
            <person name="Pearson M."/>
            <person name="Poon T.W."/>
            <person name="Priest M."/>
            <person name="Roberts A."/>
            <person name="Saif S."/>
            <person name="Shea T."/>
            <person name="Sisk P."/>
            <person name="Sykes S."/>
            <person name="Wortman J."/>
            <person name="Nusbaum C."/>
            <person name="Birren B."/>
        </authorList>
    </citation>
    <scope>NUCLEOTIDE SEQUENCE [LARGE SCALE GENOMIC DNA]</scope>
    <source>
        <strain evidence="3">Epiroticus2</strain>
    </source>
</reference>
<organism evidence="2 3">
    <name type="scientific">Anopheles epiroticus</name>
    <dbReference type="NCBI Taxonomy" id="199890"/>
    <lineage>
        <taxon>Eukaryota</taxon>
        <taxon>Metazoa</taxon>
        <taxon>Ecdysozoa</taxon>
        <taxon>Arthropoda</taxon>
        <taxon>Hexapoda</taxon>
        <taxon>Insecta</taxon>
        <taxon>Pterygota</taxon>
        <taxon>Neoptera</taxon>
        <taxon>Endopterygota</taxon>
        <taxon>Diptera</taxon>
        <taxon>Nematocera</taxon>
        <taxon>Culicoidea</taxon>
        <taxon>Culicidae</taxon>
        <taxon>Anophelinae</taxon>
        <taxon>Anopheles</taxon>
    </lineage>
</organism>